<keyword evidence="1" id="KW-0678">Repressor</keyword>
<evidence type="ECO:0000256" key="3">
    <source>
        <dbReference type="ARBA" id="ARBA00023125"/>
    </source>
</evidence>
<dbReference type="eggNOG" id="COG1609">
    <property type="taxonomic scope" value="Bacteria"/>
</dbReference>
<evidence type="ECO:0000259" key="5">
    <source>
        <dbReference type="PROSITE" id="PS50949"/>
    </source>
</evidence>
<reference evidence="6 7" key="1">
    <citation type="submission" date="2014-05" db="EMBL/GenBank/DDBJ databases">
        <title>De novo Genome Sequence of Spirocheata sp.</title>
        <authorList>
            <person name="Shivani Y."/>
            <person name="Subhash Y."/>
            <person name="Tushar L."/>
            <person name="Sasikala C."/>
            <person name="Ramana C.V."/>
        </authorList>
    </citation>
    <scope>NUCLEOTIDE SEQUENCE [LARGE SCALE GENOMIC DNA]</scope>
    <source>
        <strain evidence="6 7">JC230</strain>
    </source>
</reference>
<dbReference type="SUPFAM" id="SSF46785">
    <property type="entry name" value="Winged helix' DNA-binding domain"/>
    <property type="match status" value="1"/>
</dbReference>
<dbReference type="RefSeq" id="WP_037548957.1">
    <property type="nucleotide sequence ID" value="NZ_JNUP01000067.1"/>
</dbReference>
<protein>
    <recommendedName>
        <fullName evidence="5">HTH gntR-type domain-containing protein</fullName>
    </recommendedName>
</protein>
<gene>
    <name evidence="6" type="ORF">DC28_12345</name>
</gene>
<dbReference type="Gene3D" id="1.10.10.10">
    <property type="entry name" value="Winged helix-like DNA-binding domain superfamily/Winged helix DNA-binding domain"/>
    <property type="match status" value="1"/>
</dbReference>
<dbReference type="AlphaFoldDB" id="A0A098QXN9"/>
<keyword evidence="4" id="KW-0804">Transcription</keyword>
<dbReference type="InterPro" id="IPR046335">
    <property type="entry name" value="LacI/GalR-like_sensor"/>
</dbReference>
<dbReference type="GO" id="GO:0003700">
    <property type="term" value="F:DNA-binding transcription factor activity"/>
    <property type="evidence" value="ECO:0007669"/>
    <property type="project" value="InterPro"/>
</dbReference>
<evidence type="ECO:0000256" key="1">
    <source>
        <dbReference type="ARBA" id="ARBA00022491"/>
    </source>
</evidence>
<comment type="caution">
    <text evidence="6">The sequence shown here is derived from an EMBL/GenBank/DDBJ whole genome shotgun (WGS) entry which is preliminary data.</text>
</comment>
<proteinExistence type="predicted"/>
<keyword evidence="2" id="KW-0805">Transcription regulation</keyword>
<feature type="domain" description="HTH gntR-type" evidence="5">
    <location>
        <begin position="5"/>
        <end position="73"/>
    </location>
</feature>
<evidence type="ECO:0000313" key="6">
    <source>
        <dbReference type="EMBL" id="KGE71237.1"/>
    </source>
</evidence>
<dbReference type="Gene3D" id="3.40.50.2300">
    <property type="match status" value="2"/>
</dbReference>
<dbReference type="CDD" id="cd07377">
    <property type="entry name" value="WHTH_GntR"/>
    <property type="match status" value="1"/>
</dbReference>
<dbReference type="Pfam" id="PF00392">
    <property type="entry name" value="GntR"/>
    <property type="match status" value="1"/>
</dbReference>
<dbReference type="InterPro" id="IPR036390">
    <property type="entry name" value="WH_DNA-bd_sf"/>
</dbReference>
<dbReference type="PANTHER" id="PTHR30146">
    <property type="entry name" value="LACI-RELATED TRANSCRIPTIONAL REPRESSOR"/>
    <property type="match status" value="1"/>
</dbReference>
<dbReference type="GO" id="GO:0000976">
    <property type="term" value="F:transcription cis-regulatory region binding"/>
    <property type="evidence" value="ECO:0007669"/>
    <property type="project" value="TreeGrafter"/>
</dbReference>
<dbReference type="Proteomes" id="UP000029692">
    <property type="component" value="Unassembled WGS sequence"/>
</dbReference>
<keyword evidence="7" id="KW-1185">Reference proteome</keyword>
<dbReference type="STRING" id="1480694.DC28_12345"/>
<dbReference type="OrthoDB" id="9815017at2"/>
<evidence type="ECO:0000256" key="4">
    <source>
        <dbReference type="ARBA" id="ARBA00023163"/>
    </source>
</evidence>
<dbReference type="PROSITE" id="PS50949">
    <property type="entry name" value="HTH_GNTR"/>
    <property type="match status" value="1"/>
</dbReference>
<dbReference type="CDD" id="cd01541">
    <property type="entry name" value="PBP1_AraR"/>
    <property type="match status" value="1"/>
</dbReference>
<dbReference type="PRINTS" id="PR00035">
    <property type="entry name" value="HTHGNTR"/>
</dbReference>
<evidence type="ECO:0000256" key="2">
    <source>
        <dbReference type="ARBA" id="ARBA00023015"/>
    </source>
</evidence>
<organism evidence="6 7">
    <name type="scientific">Spirochaeta lutea</name>
    <dbReference type="NCBI Taxonomy" id="1480694"/>
    <lineage>
        <taxon>Bacteria</taxon>
        <taxon>Pseudomonadati</taxon>
        <taxon>Spirochaetota</taxon>
        <taxon>Spirochaetia</taxon>
        <taxon>Spirochaetales</taxon>
        <taxon>Spirochaetaceae</taxon>
        <taxon>Spirochaeta</taxon>
    </lineage>
</organism>
<dbReference type="EMBL" id="JNUP01000067">
    <property type="protein sequence ID" value="KGE71237.1"/>
    <property type="molecule type" value="Genomic_DNA"/>
</dbReference>
<sequence>MKNQRLKYIAVRDQLANTFDREQYQAGQQLPTENELSRSLGVSRTTVRQALELLTNQGIIVKRQGSGTYYQGIAEVPEQANHPKTKKGFIGLVNFNFMGYIYPEIIQGMEETLAKEGYSLAIAPCNQNHAKETESVERLVEQGVKGLIIEPSQNLQINESHPLSRIIRRLTIPVVTTHWGITNQMVSTVSMDDVMVGFQATKYLLDRGHRRIGYIMKSDVQAGHDRFTGYKKALTEAGIAFDPARVSQYTLEDEEPGILVAYNSTMELLNHPGSRPSAIFYFNDQTAQQGYRAIQDSGLRIPEDISVISVDNYRPSALMYPPLTTFEHPKYELGRWAAKILLSEMEPRSPKLHMKMVFEPVLVERKSVGLYKGD</sequence>
<dbReference type="SMART" id="SM00345">
    <property type="entry name" value="HTH_GNTR"/>
    <property type="match status" value="1"/>
</dbReference>
<accession>A0A098QXN9</accession>
<evidence type="ECO:0000313" key="7">
    <source>
        <dbReference type="Proteomes" id="UP000029692"/>
    </source>
</evidence>
<keyword evidence="3" id="KW-0238">DNA-binding</keyword>
<dbReference type="PANTHER" id="PTHR30146:SF148">
    <property type="entry name" value="HTH-TYPE TRANSCRIPTIONAL REPRESSOR PURR-RELATED"/>
    <property type="match status" value="1"/>
</dbReference>
<dbReference type="InterPro" id="IPR028082">
    <property type="entry name" value="Peripla_BP_I"/>
</dbReference>
<dbReference type="InterPro" id="IPR033532">
    <property type="entry name" value="AraR_ligand_bind_dom"/>
</dbReference>
<dbReference type="InterPro" id="IPR036388">
    <property type="entry name" value="WH-like_DNA-bd_sf"/>
</dbReference>
<dbReference type="InterPro" id="IPR000524">
    <property type="entry name" value="Tscrpt_reg_HTH_GntR"/>
</dbReference>
<name>A0A098QXN9_9SPIO</name>
<dbReference type="Pfam" id="PF13377">
    <property type="entry name" value="Peripla_BP_3"/>
    <property type="match status" value="1"/>
</dbReference>
<dbReference type="SUPFAM" id="SSF53822">
    <property type="entry name" value="Periplasmic binding protein-like I"/>
    <property type="match status" value="1"/>
</dbReference>